<accession>A0A8H3ID14</accession>
<feature type="domain" description="Nudix hydrolase" evidence="1">
    <location>
        <begin position="134"/>
        <end position="285"/>
    </location>
</feature>
<dbReference type="EMBL" id="CAJPDS010000007">
    <property type="protein sequence ID" value="CAF9909099.1"/>
    <property type="molecule type" value="Genomic_DNA"/>
</dbReference>
<protein>
    <recommendedName>
        <fullName evidence="1">Nudix hydrolase domain-containing protein</fullName>
    </recommendedName>
</protein>
<dbReference type="InterPro" id="IPR015797">
    <property type="entry name" value="NUDIX_hydrolase-like_dom_sf"/>
</dbReference>
<dbReference type="PANTHER" id="PTHR13622:SF8">
    <property type="entry name" value="THIAMIN PYROPHOSPHOKINASE 1"/>
    <property type="match status" value="1"/>
</dbReference>
<dbReference type="Gene3D" id="3.90.79.10">
    <property type="entry name" value="Nucleoside Triphosphate Pyrophosphohydrolase"/>
    <property type="match status" value="1"/>
</dbReference>
<dbReference type="CDD" id="cd03676">
    <property type="entry name" value="NUDIX_Tnr3_like"/>
    <property type="match status" value="1"/>
</dbReference>
<dbReference type="PROSITE" id="PS51462">
    <property type="entry name" value="NUDIX"/>
    <property type="match status" value="1"/>
</dbReference>
<reference evidence="2" key="1">
    <citation type="submission" date="2021-03" db="EMBL/GenBank/DDBJ databases">
        <authorList>
            <person name="Tagirdzhanova G."/>
        </authorList>
    </citation>
    <scope>NUCLEOTIDE SEQUENCE</scope>
</reference>
<comment type="caution">
    <text evidence="2">The sequence shown here is derived from an EMBL/GenBank/DDBJ whole genome shotgun (WGS) entry which is preliminary data.</text>
</comment>
<evidence type="ECO:0000313" key="2">
    <source>
        <dbReference type="EMBL" id="CAF9909099.1"/>
    </source>
</evidence>
<organism evidence="2 3">
    <name type="scientific">Heterodermia speciosa</name>
    <dbReference type="NCBI Taxonomy" id="116794"/>
    <lineage>
        <taxon>Eukaryota</taxon>
        <taxon>Fungi</taxon>
        <taxon>Dikarya</taxon>
        <taxon>Ascomycota</taxon>
        <taxon>Pezizomycotina</taxon>
        <taxon>Lecanoromycetes</taxon>
        <taxon>OSLEUM clade</taxon>
        <taxon>Lecanoromycetidae</taxon>
        <taxon>Caliciales</taxon>
        <taxon>Physciaceae</taxon>
        <taxon>Heterodermia</taxon>
    </lineage>
</organism>
<dbReference type="AlphaFoldDB" id="A0A8H3ID14"/>
<proteinExistence type="predicted"/>
<evidence type="ECO:0000313" key="3">
    <source>
        <dbReference type="Proteomes" id="UP000664521"/>
    </source>
</evidence>
<dbReference type="OrthoDB" id="10261522at2759"/>
<sequence>MPKSNLDLINDCDSFPYDTFPSQQSAFTGYYTFLLPNDARPHGLLTSATVQSMPWTSDFRIDHSTKTVHLLPASHNPADLASSCTSALSNLITKAIQTNTFPILHGKHSEPYPILGAPKGPISIERFARSLFGLTARGAHLTVYTRTVHGLSIWVPRRSPTLFTYPHCLDTTVAGGVTTGEDPFTCIVREAAEEASLPEELVRTHARSCGVLSYMGLRDEARGGGGGEQGLVTPDLIYVFDLEVGEEVRLEPGDDEVEAFYLWDVETVRRGLAEGGFKTNSAVVMVDFLMRHGVVRPETEGDYVEIAMRMHRRLPFPVSARQVL</sequence>
<evidence type="ECO:0000259" key="1">
    <source>
        <dbReference type="PROSITE" id="PS51462"/>
    </source>
</evidence>
<keyword evidence="3" id="KW-1185">Reference proteome</keyword>
<dbReference type="SUPFAM" id="SSF55811">
    <property type="entry name" value="Nudix"/>
    <property type="match status" value="1"/>
</dbReference>
<dbReference type="GO" id="GO:0044715">
    <property type="term" value="F:8-oxo-dGDP phosphatase activity"/>
    <property type="evidence" value="ECO:0007669"/>
    <property type="project" value="TreeGrafter"/>
</dbReference>
<dbReference type="Pfam" id="PF00293">
    <property type="entry name" value="NUDIX"/>
    <property type="match status" value="1"/>
</dbReference>
<dbReference type="InterPro" id="IPR000086">
    <property type="entry name" value="NUDIX_hydrolase_dom"/>
</dbReference>
<name>A0A8H3ID14_9LECA</name>
<dbReference type="Proteomes" id="UP000664521">
    <property type="component" value="Unassembled WGS sequence"/>
</dbReference>
<gene>
    <name evidence="2" type="ORF">HETSPECPRED_008830</name>
</gene>
<dbReference type="PANTHER" id="PTHR13622">
    <property type="entry name" value="THIAMIN PYROPHOSPHOKINASE"/>
    <property type="match status" value="1"/>
</dbReference>
<dbReference type="FunFam" id="3.90.79.10:FF:000019">
    <property type="entry name" value="Thiamin pyrophosphokinase, putative"/>
    <property type="match status" value="1"/>
</dbReference>